<proteinExistence type="inferred from homology"/>
<evidence type="ECO:0000256" key="3">
    <source>
        <dbReference type="ARBA" id="ARBA00022729"/>
    </source>
</evidence>
<dbReference type="InterPro" id="IPR002035">
    <property type="entry name" value="VWF_A"/>
</dbReference>
<evidence type="ECO:0000313" key="13">
    <source>
        <dbReference type="Proteomes" id="UP001166674"/>
    </source>
</evidence>
<comment type="similarity">
    <text evidence="8">Belongs to the fibril-associated collagens with interrupted helices (FACIT) family.</text>
</comment>
<evidence type="ECO:0000256" key="8">
    <source>
        <dbReference type="ARBA" id="ARBA00049648"/>
    </source>
</evidence>
<dbReference type="PANTHER" id="PTHR24020:SF87">
    <property type="entry name" value="COLLAGEN ALPHA-1(VI) CHAIN-LIKE"/>
    <property type="match status" value="1"/>
</dbReference>
<dbReference type="InterPro" id="IPR048287">
    <property type="entry name" value="TSPN-like_N"/>
</dbReference>
<keyword evidence="7" id="KW-0379">Hydroxylation</keyword>
<dbReference type="Pfam" id="PF00092">
    <property type="entry name" value="VWA"/>
    <property type="match status" value="1"/>
</dbReference>
<dbReference type="Gene3D" id="2.60.120.200">
    <property type="match status" value="1"/>
</dbReference>
<protein>
    <submittedName>
        <fullName evidence="12">Collagen alpha-1(XXII) chain</fullName>
    </submittedName>
</protein>
<feature type="chain" id="PRO_5041326740" evidence="10">
    <location>
        <begin position="37"/>
        <end position="600"/>
    </location>
</feature>
<dbReference type="SUPFAM" id="SSF53300">
    <property type="entry name" value="vWA-like"/>
    <property type="match status" value="1"/>
</dbReference>
<evidence type="ECO:0000256" key="9">
    <source>
        <dbReference type="SAM" id="MobiDB-lite"/>
    </source>
</evidence>
<keyword evidence="5 12" id="KW-0176">Collagen</keyword>
<evidence type="ECO:0000256" key="2">
    <source>
        <dbReference type="ARBA" id="ARBA00022525"/>
    </source>
</evidence>
<keyword evidence="3 10" id="KW-0732">Signal</keyword>
<feature type="signal peptide" evidence="10">
    <location>
        <begin position="1"/>
        <end position="36"/>
    </location>
</feature>
<dbReference type="PROSITE" id="PS50234">
    <property type="entry name" value="VWFA"/>
    <property type="match status" value="1"/>
</dbReference>
<organism evidence="12 13">
    <name type="scientific">Sciurus carolinensis</name>
    <name type="common">Eastern gray squirrel</name>
    <dbReference type="NCBI Taxonomy" id="30640"/>
    <lineage>
        <taxon>Eukaryota</taxon>
        <taxon>Metazoa</taxon>
        <taxon>Chordata</taxon>
        <taxon>Craniata</taxon>
        <taxon>Vertebrata</taxon>
        <taxon>Euteleostomi</taxon>
        <taxon>Mammalia</taxon>
        <taxon>Eutheria</taxon>
        <taxon>Euarchontoglires</taxon>
        <taxon>Glires</taxon>
        <taxon>Rodentia</taxon>
        <taxon>Sciuromorpha</taxon>
        <taxon>Sciuridae</taxon>
        <taxon>Sciurinae</taxon>
        <taxon>Sciurini</taxon>
        <taxon>Sciurus</taxon>
    </lineage>
</organism>
<dbReference type="Proteomes" id="UP001166674">
    <property type="component" value="Unassembled WGS sequence"/>
</dbReference>
<evidence type="ECO:0000259" key="11">
    <source>
        <dbReference type="PROSITE" id="PS50234"/>
    </source>
</evidence>
<dbReference type="PANTHER" id="PTHR24020">
    <property type="entry name" value="COLLAGEN ALPHA"/>
    <property type="match status" value="1"/>
</dbReference>
<evidence type="ECO:0000256" key="1">
    <source>
        <dbReference type="ARBA" id="ARBA00004613"/>
    </source>
</evidence>
<dbReference type="EMBL" id="JAATJV010423900">
    <property type="protein sequence ID" value="MBZ3888579.1"/>
    <property type="molecule type" value="Genomic_DNA"/>
</dbReference>
<dbReference type="InterPro" id="IPR036465">
    <property type="entry name" value="vWFA_dom_sf"/>
</dbReference>
<dbReference type="Gene3D" id="3.40.50.410">
    <property type="entry name" value="von Willebrand factor, type A domain"/>
    <property type="match status" value="1"/>
</dbReference>
<keyword evidence="4" id="KW-0677">Repeat</keyword>
<feature type="region of interest" description="Disordered" evidence="9">
    <location>
        <begin position="509"/>
        <end position="584"/>
    </location>
</feature>
<accession>A0AA41NEV1</accession>
<gene>
    <name evidence="12" type="ORF">SUZIE_198660</name>
</gene>
<keyword evidence="2" id="KW-0964">Secreted</keyword>
<feature type="compositionally biased region" description="Basic and acidic residues" evidence="9">
    <location>
        <begin position="509"/>
        <end position="518"/>
    </location>
</feature>
<dbReference type="InterPro" id="IPR013320">
    <property type="entry name" value="ConA-like_dom_sf"/>
</dbReference>
<sequence>MLVAKSKRATISLQGNAAACLLWTLLLWSGDGGCQAQRAGCKTVHYDLVFLLDTSSSVGKEDFEKVRQWVANLVDTFEVGPDRTRVGVVRYSDGPITAFELGRFSSREEVKAAARRITYHGGNTNTGDALRYITSRSFSPQAGGRPGDRAFKQVAILLTDGRSQDLVLDAAAAAHAAGIRIFAVGVGAALKEELEEIASEPKSAHVFHVSDFNAIDKIRGKLRRRLCENVLCPSVRVEGDRFKHTNGGTKEITGFDLMDLFSVKEILGRRENGAQSSYVRMGSFPVVQRTEDVFPQGLPDEYAFVTTFRFRKTSRKEDWYIWQVIDQYGIPQVSIRLDGENKAVEYSAVGAMTDAVRVVFRGPRVSHLFDRDWHKVALSIQAQNVSLYIDCALVQTLPIQERENIDIQGKTVIGKRLYDSVPIDFDLQGIVIYCDSRHAELETCCDIPSGPCQVTVVTEPPPQPLQSPTPGNEQIGFLKTINCSCPPGEKGESPSMDTLRRLIQEELGKQLESERGAKGEPGTPGVGLRGEMGAPGIPGQPGEPGYAKDGIPGSPGPQGETGPAGHPGPPGPPGPPGQCDPSQCAYFASLAARPGNVKGP</sequence>
<keyword evidence="6" id="KW-0325">Glycoprotein</keyword>
<dbReference type="SMART" id="SM00210">
    <property type="entry name" value="TSPN"/>
    <property type="match status" value="1"/>
</dbReference>
<keyword evidence="13" id="KW-1185">Reference proteome</keyword>
<dbReference type="AlphaFoldDB" id="A0AA41NEV1"/>
<evidence type="ECO:0000256" key="4">
    <source>
        <dbReference type="ARBA" id="ARBA00022737"/>
    </source>
</evidence>
<dbReference type="InterPro" id="IPR050525">
    <property type="entry name" value="ECM_Assembly_Org"/>
</dbReference>
<name>A0AA41NEV1_SCICA</name>
<dbReference type="FunFam" id="3.40.50.410:FF:000004">
    <property type="entry name" value="collagen alpha-6(VI) chain"/>
    <property type="match status" value="1"/>
</dbReference>
<evidence type="ECO:0000256" key="7">
    <source>
        <dbReference type="ARBA" id="ARBA00023278"/>
    </source>
</evidence>
<dbReference type="PRINTS" id="PR00453">
    <property type="entry name" value="VWFADOMAIN"/>
</dbReference>
<reference evidence="12" key="1">
    <citation type="submission" date="2020-03" db="EMBL/GenBank/DDBJ databases">
        <title>Studies in the Genomics of Life Span.</title>
        <authorList>
            <person name="Glass D."/>
        </authorList>
    </citation>
    <scope>NUCLEOTIDE SEQUENCE</scope>
    <source>
        <strain evidence="12">SUZIE</strain>
        <tissue evidence="12">Muscle</tissue>
    </source>
</reference>
<dbReference type="GO" id="GO:0005576">
    <property type="term" value="C:extracellular region"/>
    <property type="evidence" value="ECO:0007669"/>
    <property type="project" value="UniProtKB-SubCell"/>
</dbReference>
<dbReference type="GO" id="GO:0005581">
    <property type="term" value="C:collagen trimer"/>
    <property type="evidence" value="ECO:0007669"/>
    <property type="project" value="UniProtKB-KW"/>
</dbReference>
<dbReference type="FunFam" id="2.60.120.200:FF:000108">
    <property type="entry name" value="collagen alpha-1(XXII) chain isoform X1"/>
    <property type="match status" value="1"/>
</dbReference>
<comment type="subcellular location">
    <subcellularLocation>
        <location evidence="1">Secreted</location>
    </subcellularLocation>
</comment>
<comment type="caution">
    <text evidence="12">The sequence shown here is derived from an EMBL/GenBank/DDBJ whole genome shotgun (WGS) entry which is preliminary data.</text>
</comment>
<evidence type="ECO:0000256" key="6">
    <source>
        <dbReference type="ARBA" id="ARBA00023180"/>
    </source>
</evidence>
<feature type="domain" description="VWFA" evidence="11">
    <location>
        <begin position="47"/>
        <end position="222"/>
    </location>
</feature>
<dbReference type="SUPFAM" id="SSF49899">
    <property type="entry name" value="Concanavalin A-like lectins/glucanases"/>
    <property type="match status" value="1"/>
</dbReference>
<dbReference type="SMART" id="SM00327">
    <property type="entry name" value="VWA"/>
    <property type="match status" value="1"/>
</dbReference>
<evidence type="ECO:0000313" key="12">
    <source>
        <dbReference type="EMBL" id="MBZ3888579.1"/>
    </source>
</evidence>
<evidence type="ECO:0000256" key="5">
    <source>
        <dbReference type="ARBA" id="ARBA00023119"/>
    </source>
</evidence>
<feature type="compositionally biased region" description="Pro residues" evidence="9">
    <location>
        <begin position="566"/>
        <end position="578"/>
    </location>
</feature>
<evidence type="ECO:0000256" key="10">
    <source>
        <dbReference type="SAM" id="SignalP"/>
    </source>
</evidence>